<dbReference type="AlphaFoldDB" id="A0A6P6E651"/>
<dbReference type="FunCoup" id="A0A6P6E651">
    <property type="interactions" value="107"/>
</dbReference>
<name>A0A6P6E651_OCTDE</name>
<evidence type="ECO:0000313" key="3">
    <source>
        <dbReference type="RefSeq" id="XP_023567829.1"/>
    </source>
</evidence>
<dbReference type="Pfam" id="PF02221">
    <property type="entry name" value="E1_DerP2_DerF2"/>
    <property type="match status" value="1"/>
</dbReference>
<sequence>WGGDGVWPTHTACRKEGLEVLYQSCDPVQDFGLSIDQCSKHIQPKVRIRFGIILREDIRELYLDIALMSKGASVLNYSFPICEVDLPKFSFCGRKKGEQIYYAGPVNNPGFEIYEGKYQILLELYNEKRATVACANATVICS</sequence>
<reference evidence="3" key="1">
    <citation type="submission" date="2025-08" db="UniProtKB">
        <authorList>
            <consortium name="RefSeq"/>
        </authorList>
    </citation>
    <scope>IDENTIFICATION</scope>
</reference>
<feature type="non-terminal residue" evidence="3">
    <location>
        <position position="1"/>
    </location>
</feature>
<dbReference type="GeneID" id="101585545"/>
<evidence type="ECO:0000313" key="2">
    <source>
        <dbReference type="Proteomes" id="UP000515203"/>
    </source>
</evidence>
<dbReference type="InterPro" id="IPR014756">
    <property type="entry name" value="Ig_E-set"/>
</dbReference>
<dbReference type="GO" id="GO:0031666">
    <property type="term" value="P:positive regulation of lipopolysaccharide-mediated signaling pathway"/>
    <property type="evidence" value="ECO:0007669"/>
    <property type="project" value="TreeGrafter"/>
</dbReference>
<protein>
    <submittedName>
        <fullName evidence="3">Lymphocyte antigen 86</fullName>
    </submittedName>
</protein>
<gene>
    <name evidence="3" type="primary">Ly86</name>
</gene>
<evidence type="ECO:0000259" key="1">
    <source>
        <dbReference type="SMART" id="SM00737"/>
    </source>
</evidence>
<dbReference type="InterPro" id="IPR039945">
    <property type="entry name" value="LY86"/>
</dbReference>
<dbReference type="SMART" id="SM00737">
    <property type="entry name" value="ML"/>
    <property type="match status" value="1"/>
</dbReference>
<dbReference type="OrthoDB" id="9889383at2759"/>
<dbReference type="InterPro" id="IPR003172">
    <property type="entry name" value="ML_dom"/>
</dbReference>
<dbReference type="SUPFAM" id="SSF81296">
    <property type="entry name" value="E set domains"/>
    <property type="match status" value="1"/>
</dbReference>
<accession>A0A6P6E651</accession>
<organism evidence="2 3">
    <name type="scientific">Octodon degus</name>
    <name type="common">Degu</name>
    <name type="synonym">Sciurus degus</name>
    <dbReference type="NCBI Taxonomy" id="10160"/>
    <lineage>
        <taxon>Eukaryota</taxon>
        <taxon>Metazoa</taxon>
        <taxon>Chordata</taxon>
        <taxon>Craniata</taxon>
        <taxon>Vertebrata</taxon>
        <taxon>Euteleostomi</taxon>
        <taxon>Mammalia</taxon>
        <taxon>Eutheria</taxon>
        <taxon>Euarchontoglires</taxon>
        <taxon>Glires</taxon>
        <taxon>Rodentia</taxon>
        <taxon>Hystricomorpha</taxon>
        <taxon>Octodontidae</taxon>
        <taxon>Octodon</taxon>
    </lineage>
</organism>
<dbReference type="CTD" id="9450"/>
<dbReference type="GO" id="GO:0045087">
    <property type="term" value="P:innate immune response"/>
    <property type="evidence" value="ECO:0007669"/>
    <property type="project" value="TreeGrafter"/>
</dbReference>
<dbReference type="PANTHER" id="PTHR20838:SF0">
    <property type="entry name" value="LYMPHOCYTE ANTIGEN 86"/>
    <property type="match status" value="1"/>
</dbReference>
<dbReference type="PANTHER" id="PTHR20838">
    <property type="entry name" value="LYMPHOCYTE ANTIGEN 86"/>
    <property type="match status" value="1"/>
</dbReference>
<dbReference type="RefSeq" id="XP_023567829.1">
    <property type="nucleotide sequence ID" value="XM_023712061.1"/>
</dbReference>
<dbReference type="Proteomes" id="UP000515203">
    <property type="component" value="Unplaced"/>
</dbReference>
<feature type="domain" description="MD-2-related lipid-recognition" evidence="1">
    <location>
        <begin position="22"/>
        <end position="139"/>
    </location>
</feature>
<dbReference type="InParanoid" id="A0A6P6E651"/>
<proteinExistence type="predicted"/>
<dbReference type="Gene3D" id="2.60.40.770">
    <property type="match status" value="1"/>
</dbReference>
<keyword evidence="2" id="KW-1185">Reference proteome</keyword>